<proteinExistence type="predicted"/>
<protein>
    <submittedName>
        <fullName evidence="1">Uncharacterized protein</fullName>
    </submittedName>
</protein>
<evidence type="ECO:0000313" key="2">
    <source>
        <dbReference type="Proteomes" id="UP000317839"/>
    </source>
</evidence>
<organism evidence="1 2">
    <name type="scientific">Aliikangiella marina</name>
    <dbReference type="NCBI Taxonomy" id="1712262"/>
    <lineage>
        <taxon>Bacteria</taxon>
        <taxon>Pseudomonadati</taxon>
        <taxon>Pseudomonadota</taxon>
        <taxon>Gammaproteobacteria</taxon>
        <taxon>Oceanospirillales</taxon>
        <taxon>Pleioneaceae</taxon>
        <taxon>Aliikangiella</taxon>
    </lineage>
</organism>
<dbReference type="Proteomes" id="UP000317839">
    <property type="component" value="Unassembled WGS sequence"/>
</dbReference>
<dbReference type="PROSITE" id="PS51257">
    <property type="entry name" value="PROKAR_LIPOPROTEIN"/>
    <property type="match status" value="1"/>
</dbReference>
<accession>A0A545T9K6</accession>
<comment type="caution">
    <text evidence="1">The sequence shown here is derived from an EMBL/GenBank/DDBJ whole genome shotgun (WGS) entry which is preliminary data.</text>
</comment>
<evidence type="ECO:0000313" key="1">
    <source>
        <dbReference type="EMBL" id="TQV73889.1"/>
    </source>
</evidence>
<dbReference type="AlphaFoldDB" id="A0A545T9K6"/>
<dbReference type="RefSeq" id="WP_185964460.1">
    <property type="nucleotide sequence ID" value="NZ_VIKR01000003.1"/>
</dbReference>
<reference evidence="1 2" key="1">
    <citation type="submission" date="2019-06" db="EMBL/GenBank/DDBJ databases">
        <title>Draft genome of Aliikangiella marina GYP-15.</title>
        <authorList>
            <person name="Wang G."/>
        </authorList>
    </citation>
    <scope>NUCLEOTIDE SEQUENCE [LARGE SCALE GENOMIC DNA]</scope>
    <source>
        <strain evidence="1 2">GYP-15</strain>
    </source>
</reference>
<dbReference type="EMBL" id="VIKR01000003">
    <property type="protein sequence ID" value="TQV73889.1"/>
    <property type="molecule type" value="Genomic_DNA"/>
</dbReference>
<sequence>MYFDSRYQFNITMKFIYLVILSLTLVGCVSKVRNESTSLADEQQKHAMFYINELKSCPLKFQRGVFLDGGTIAVRVHYSTSDIRYFGIENSLPLEVNNSSNSLTDEDYEYIASNKEINVFLGVYPGSKGYSQVLPFKGSEELALRTVISKWSDCEQLDNASKQAIEKFISDLDGDRTRGTNYLFDAPNEKLLLWRQDNSRKGIFGEDVKNEYITLMGLQTAVVELSDITACDNAFDCDLKWYKFTINVKYSREEKNLNKIIYAVRKDAYKPIMNTATLGIFVLSEIPIESQNEALGSKYYLHEIAWPKSIYCFNSRLSDIGIPKYDTISYRAYDHWEMQCISAE</sequence>
<gene>
    <name evidence="1" type="ORF">FLL45_13575</name>
</gene>
<name>A0A545T9K6_9GAMM</name>
<keyword evidence="2" id="KW-1185">Reference proteome</keyword>